<feature type="compositionally biased region" description="Basic and acidic residues" evidence="1">
    <location>
        <begin position="427"/>
        <end position="444"/>
    </location>
</feature>
<gene>
    <name evidence="2" type="ORF">C449_16293</name>
</gene>
<dbReference type="InterPro" id="IPR009078">
    <property type="entry name" value="Ferritin-like_SF"/>
</dbReference>
<comment type="caution">
    <text evidence="2">The sequence shown here is derived from an EMBL/GenBank/DDBJ whole genome shotgun (WGS) entry which is preliminary data.</text>
</comment>
<dbReference type="Gene3D" id="2.60.40.2130">
    <property type="entry name" value="F-spondin domain"/>
    <property type="match status" value="1"/>
</dbReference>
<organism evidence="2 3">
    <name type="scientific">Halococcus saccharolyticus DSM 5350</name>
    <dbReference type="NCBI Taxonomy" id="1227455"/>
    <lineage>
        <taxon>Archaea</taxon>
        <taxon>Methanobacteriati</taxon>
        <taxon>Methanobacteriota</taxon>
        <taxon>Stenosarchaea group</taxon>
        <taxon>Halobacteria</taxon>
        <taxon>Halobacteriales</taxon>
        <taxon>Halococcaceae</taxon>
        <taxon>Halococcus</taxon>
    </lineage>
</organism>
<dbReference type="InParanoid" id="M0MDH6"/>
<evidence type="ECO:0008006" key="4">
    <source>
        <dbReference type="Google" id="ProtNLM"/>
    </source>
</evidence>
<reference evidence="2 3" key="1">
    <citation type="journal article" date="2014" name="PLoS Genet.">
        <title>Phylogenetically driven sequencing of extremely halophilic archaea reveals strategies for static and dynamic osmo-response.</title>
        <authorList>
            <person name="Becker E.A."/>
            <person name="Seitzer P.M."/>
            <person name="Tritt A."/>
            <person name="Larsen D."/>
            <person name="Krusor M."/>
            <person name="Yao A.I."/>
            <person name="Wu D."/>
            <person name="Madern D."/>
            <person name="Eisen J.A."/>
            <person name="Darling A.E."/>
            <person name="Facciotti M.T."/>
        </authorList>
    </citation>
    <scope>NUCLEOTIDE SEQUENCE [LARGE SCALE GENOMIC DNA]</scope>
    <source>
        <strain evidence="2 3">DSM 5350</strain>
    </source>
</reference>
<dbReference type="RefSeq" id="WP_006079116.1">
    <property type="nucleotide sequence ID" value="NZ_AOMD01000033.1"/>
</dbReference>
<dbReference type="CDD" id="cd00657">
    <property type="entry name" value="Ferritin_like"/>
    <property type="match status" value="1"/>
</dbReference>
<dbReference type="AlphaFoldDB" id="M0MDH6"/>
<dbReference type="STRING" id="1227455.C449_16293"/>
<proteinExistence type="predicted"/>
<dbReference type="Gene3D" id="1.20.1260.10">
    <property type="match status" value="1"/>
</dbReference>
<dbReference type="SUPFAM" id="SSF47240">
    <property type="entry name" value="Ferritin-like"/>
    <property type="match status" value="1"/>
</dbReference>
<dbReference type="PATRIC" id="fig|1227455.4.peg.3317"/>
<evidence type="ECO:0000313" key="3">
    <source>
        <dbReference type="Proteomes" id="UP000011669"/>
    </source>
</evidence>
<dbReference type="Proteomes" id="UP000011669">
    <property type="component" value="Unassembled WGS sequence"/>
</dbReference>
<name>M0MDH6_9EURY</name>
<protein>
    <recommendedName>
        <fullName evidence="4">Ferritin-like domain-containing protein</fullName>
    </recommendedName>
</protein>
<dbReference type="Pfam" id="PF13668">
    <property type="entry name" value="Ferritin_2"/>
    <property type="match status" value="1"/>
</dbReference>
<dbReference type="InterPro" id="IPR006311">
    <property type="entry name" value="TAT_signal"/>
</dbReference>
<evidence type="ECO:0000313" key="2">
    <source>
        <dbReference type="EMBL" id="EMA42719.1"/>
    </source>
</evidence>
<accession>M0MDH6</accession>
<keyword evidence="3" id="KW-1185">Reference proteome</keyword>
<dbReference type="PROSITE" id="PS51318">
    <property type="entry name" value="TAT"/>
    <property type="match status" value="1"/>
</dbReference>
<feature type="region of interest" description="Disordered" evidence="1">
    <location>
        <begin position="403"/>
        <end position="447"/>
    </location>
</feature>
<dbReference type="InterPro" id="IPR012347">
    <property type="entry name" value="Ferritin-like"/>
</dbReference>
<dbReference type="InterPro" id="IPR009465">
    <property type="entry name" value="Spondin_N"/>
</dbReference>
<evidence type="ECO:0000256" key="1">
    <source>
        <dbReference type="SAM" id="MobiDB-lite"/>
    </source>
</evidence>
<dbReference type="OrthoDB" id="201781at2157"/>
<dbReference type="NCBIfam" id="NF038123">
    <property type="entry name" value="NF038123_dom"/>
    <property type="match status" value="1"/>
</dbReference>
<dbReference type="EMBL" id="AOMD01000033">
    <property type="protein sequence ID" value="EMA42719.1"/>
    <property type="molecule type" value="Genomic_DNA"/>
</dbReference>
<dbReference type="InterPro" id="IPR038678">
    <property type="entry name" value="Spondin_N_sf"/>
</dbReference>
<sequence>MSNEPDDIECTDSPSSLGDASEYLRSRRSFMTDAATVGGGVLALSALGGTAAAEGHDGDGDSGSGRGSGDVSDVDVLNYALSLEHLEAAFYNDFLDNHTESEVENSDVAKYFARPTLRYSVYQQIQDVRDHEEAHVEALTGTINDLGGTPVEPAEYEFPYDTMEEFVAIADRLEAVGVSAYAGAAPLLSNPDLIPPALSIHSVEAEHQTYFQLLHLQRPSPDAFNPARSMDQVLPITNQFIAGADGGGGRMFTATVENVSTPGTLDVDRADGVVPLSPPVWAVYSGGENPAFVPGEDANEGTEIVAEDGFPMTLAQTVASAENTTDSGVAPSPGGSLETPALGPGESVEFGFSAAPGDQFTMETMFVQSNDWFYGFEGLSLFDGDEPVSGSVTDHIAVYDAGTEADTAPGTGPDQKPVQDPEAMDVGPKEDEPIQLARERHPDFDIPDASEVIEVTITPQ</sequence>